<dbReference type="InterPro" id="IPR029063">
    <property type="entry name" value="SAM-dependent_MTases_sf"/>
</dbReference>
<dbReference type="Pfam" id="PF08241">
    <property type="entry name" value="Methyltransf_11"/>
    <property type="match status" value="1"/>
</dbReference>
<dbReference type="PANTHER" id="PTHR42912:SF93">
    <property type="entry name" value="N6-ADENOSINE-METHYLTRANSFERASE TMT1A"/>
    <property type="match status" value="1"/>
</dbReference>
<feature type="domain" description="Methyltransferase type 11" evidence="1">
    <location>
        <begin position="146"/>
        <end position="240"/>
    </location>
</feature>
<sequence>MSGSDGARPVTALDAEQTLHLLDHLTWCHDHQDASDPWPAAARHISERLTDRPPPAPDACRTAAERFGATGTATGDRDTAALYRAKYDLMVRLHPAEWLTFMNMGYTDEGERRVGAGDPATGLGSAPARLYELVARQSGLAGTDVLDLGSGRGGGTALLAREPGVRSVVGVDFSHAGVAFSRRVHPGRLRFVCADAALLPFPDGSFDRVVSVESAHCFAGPARCFAEVRRVLRPGGRLVLADEWPAGRVADLTALLAQAGLRVTDLADITAGVLRSLDRLPSEVARWLAGRSDSAHTRAYERFFRDRIGGDSAGLYRSGRYAYVRVTAVRDR</sequence>
<organism evidence="2 3">
    <name type="scientific">Streptomyces canarius</name>
    <dbReference type="NCBI Taxonomy" id="285453"/>
    <lineage>
        <taxon>Bacteria</taxon>
        <taxon>Bacillati</taxon>
        <taxon>Actinomycetota</taxon>
        <taxon>Actinomycetes</taxon>
        <taxon>Kitasatosporales</taxon>
        <taxon>Streptomycetaceae</taxon>
        <taxon>Streptomyces</taxon>
    </lineage>
</organism>
<dbReference type="InterPro" id="IPR013216">
    <property type="entry name" value="Methyltransf_11"/>
</dbReference>
<reference evidence="3" key="1">
    <citation type="journal article" date="2019" name="Int. J. Syst. Evol. Microbiol.">
        <title>The Global Catalogue of Microorganisms (GCM) 10K type strain sequencing project: providing services to taxonomists for standard genome sequencing and annotation.</title>
        <authorList>
            <consortium name="The Broad Institute Genomics Platform"/>
            <consortium name="The Broad Institute Genome Sequencing Center for Infectious Disease"/>
            <person name="Wu L."/>
            <person name="Ma J."/>
        </authorList>
    </citation>
    <scope>NUCLEOTIDE SEQUENCE [LARGE SCALE GENOMIC DNA]</scope>
    <source>
        <strain evidence="3">JCM 4733</strain>
    </source>
</reference>
<keyword evidence="3" id="KW-1185">Reference proteome</keyword>
<dbReference type="SUPFAM" id="SSF53335">
    <property type="entry name" value="S-adenosyl-L-methionine-dependent methyltransferases"/>
    <property type="match status" value="1"/>
</dbReference>
<accession>A0ABQ3D4J1</accession>
<dbReference type="CDD" id="cd02440">
    <property type="entry name" value="AdoMet_MTases"/>
    <property type="match status" value="1"/>
</dbReference>
<name>A0ABQ3D4J1_9ACTN</name>
<comment type="caution">
    <text evidence="2">The sequence shown here is derived from an EMBL/GenBank/DDBJ whole genome shotgun (WGS) entry which is preliminary data.</text>
</comment>
<dbReference type="Proteomes" id="UP000653644">
    <property type="component" value="Unassembled WGS sequence"/>
</dbReference>
<evidence type="ECO:0000259" key="1">
    <source>
        <dbReference type="Pfam" id="PF08241"/>
    </source>
</evidence>
<dbReference type="RefSeq" id="WP_189892494.1">
    <property type="nucleotide sequence ID" value="NZ_BMVN01000034.1"/>
</dbReference>
<gene>
    <name evidence="2" type="ORF">GCM10010345_68720</name>
</gene>
<proteinExistence type="predicted"/>
<evidence type="ECO:0000313" key="2">
    <source>
        <dbReference type="EMBL" id="GHA54353.1"/>
    </source>
</evidence>
<protein>
    <recommendedName>
        <fullName evidence="1">Methyltransferase type 11 domain-containing protein</fullName>
    </recommendedName>
</protein>
<dbReference type="InterPro" id="IPR050508">
    <property type="entry name" value="Methyltransf_Superfamily"/>
</dbReference>
<evidence type="ECO:0000313" key="3">
    <source>
        <dbReference type="Proteomes" id="UP000653644"/>
    </source>
</evidence>
<dbReference type="EMBL" id="BMVN01000034">
    <property type="protein sequence ID" value="GHA54353.1"/>
    <property type="molecule type" value="Genomic_DNA"/>
</dbReference>
<dbReference type="Gene3D" id="3.40.50.150">
    <property type="entry name" value="Vaccinia Virus protein VP39"/>
    <property type="match status" value="1"/>
</dbReference>
<dbReference type="PANTHER" id="PTHR42912">
    <property type="entry name" value="METHYLTRANSFERASE"/>
    <property type="match status" value="1"/>
</dbReference>